<gene>
    <name evidence="1" type="ORF">NLJ89_g12285</name>
</gene>
<organism evidence="1 2">
    <name type="scientific">Agrocybe chaxingu</name>
    <dbReference type="NCBI Taxonomy" id="84603"/>
    <lineage>
        <taxon>Eukaryota</taxon>
        <taxon>Fungi</taxon>
        <taxon>Dikarya</taxon>
        <taxon>Basidiomycota</taxon>
        <taxon>Agaricomycotina</taxon>
        <taxon>Agaricomycetes</taxon>
        <taxon>Agaricomycetidae</taxon>
        <taxon>Agaricales</taxon>
        <taxon>Agaricineae</taxon>
        <taxon>Strophariaceae</taxon>
        <taxon>Agrocybe</taxon>
    </lineage>
</organism>
<comment type="caution">
    <text evidence="1">The sequence shown here is derived from an EMBL/GenBank/DDBJ whole genome shotgun (WGS) entry which is preliminary data.</text>
</comment>
<evidence type="ECO:0000313" key="1">
    <source>
        <dbReference type="EMBL" id="KAJ3480330.1"/>
    </source>
</evidence>
<dbReference type="Proteomes" id="UP001148786">
    <property type="component" value="Unassembled WGS sequence"/>
</dbReference>
<evidence type="ECO:0000313" key="2">
    <source>
        <dbReference type="Proteomes" id="UP001148786"/>
    </source>
</evidence>
<dbReference type="AlphaFoldDB" id="A0A9W8JNE5"/>
<keyword evidence="2" id="KW-1185">Reference proteome</keyword>
<name>A0A9W8JNE5_9AGAR</name>
<reference evidence="1" key="1">
    <citation type="submission" date="2022-07" db="EMBL/GenBank/DDBJ databases">
        <title>Genome Sequence of Agrocybe chaxingu.</title>
        <authorList>
            <person name="Buettner E."/>
        </authorList>
    </citation>
    <scope>NUCLEOTIDE SEQUENCE</scope>
    <source>
        <strain evidence="1">MP-N11</strain>
    </source>
</reference>
<proteinExistence type="predicted"/>
<protein>
    <submittedName>
        <fullName evidence="1">Uncharacterized protein</fullName>
    </submittedName>
</protein>
<sequence>MLSRLEVLCLPSSIQVHVAAIEKLAEGRLLPSLTELEFFAANVEVILRVMERCKFLQLQHGASGMRSRVSVRDFTSAGVGRGASGRVDLLDKGYIWAIDLGRTCFLPSSFVSYSLTRSSDLFVAMSVASGVLVVSNNNALGAAVTQSLSSSIKPSNEQISSEG</sequence>
<dbReference type="EMBL" id="JANKHO010003886">
    <property type="protein sequence ID" value="KAJ3480330.1"/>
    <property type="molecule type" value="Genomic_DNA"/>
</dbReference>
<dbReference type="OrthoDB" id="3250044at2759"/>
<accession>A0A9W8JNE5</accession>